<accession>A0ABX1QFQ2</accession>
<evidence type="ECO:0000259" key="1">
    <source>
        <dbReference type="PROSITE" id="PS51340"/>
    </source>
</evidence>
<dbReference type="InterPro" id="IPR011037">
    <property type="entry name" value="Pyrv_Knase-like_insert_dom_sf"/>
</dbReference>
<protein>
    <submittedName>
        <fullName evidence="2">MOSC domain-containing protein</fullName>
    </submittedName>
</protein>
<dbReference type="RefSeq" id="WP_169261373.1">
    <property type="nucleotide sequence ID" value="NZ_WTVQ01000028.1"/>
</dbReference>
<evidence type="ECO:0000313" key="3">
    <source>
        <dbReference type="Proteomes" id="UP000648984"/>
    </source>
</evidence>
<dbReference type="EMBL" id="WTVQ01000028">
    <property type="protein sequence ID" value="NMG76231.1"/>
    <property type="molecule type" value="Genomic_DNA"/>
</dbReference>
<reference evidence="2 3" key="1">
    <citation type="submission" date="2019-12" db="EMBL/GenBank/DDBJ databases">
        <title>Comparative genomics gives insights into the taxonomy of the Azoarcus-Aromatoleum group and reveals separate origins of nif in the plant-associated Azoarcus and non-plant-associated Aromatoleum sub-groups.</title>
        <authorList>
            <person name="Lafos M."/>
            <person name="Maluk M."/>
            <person name="Batista M."/>
            <person name="Junghare M."/>
            <person name="Carmona M."/>
            <person name="Faoro H."/>
            <person name="Cruz L.M."/>
            <person name="Battistoni F."/>
            <person name="De Souza E."/>
            <person name="Pedrosa F."/>
            <person name="Chen W.-M."/>
            <person name="Poole P.S."/>
            <person name="Dixon R.A."/>
            <person name="James E.K."/>
        </authorList>
    </citation>
    <scope>NUCLEOTIDE SEQUENCE [LARGE SCALE GENOMIC DNA]</scope>
    <source>
        <strain evidence="2 3">22Lin</strain>
    </source>
</reference>
<dbReference type="SUPFAM" id="SSF50800">
    <property type="entry name" value="PK beta-barrel domain-like"/>
    <property type="match status" value="1"/>
</dbReference>
<organism evidence="2 3">
    <name type="scientific">Aromatoleum diolicum</name>
    <dbReference type="NCBI Taxonomy" id="75796"/>
    <lineage>
        <taxon>Bacteria</taxon>
        <taxon>Pseudomonadati</taxon>
        <taxon>Pseudomonadota</taxon>
        <taxon>Betaproteobacteria</taxon>
        <taxon>Rhodocyclales</taxon>
        <taxon>Rhodocyclaceae</taxon>
        <taxon>Aromatoleum</taxon>
    </lineage>
</organism>
<proteinExistence type="predicted"/>
<dbReference type="PANTHER" id="PTHR30212">
    <property type="entry name" value="PROTEIN YIIM"/>
    <property type="match status" value="1"/>
</dbReference>
<sequence>MAEVLVFVGGVKPLPESGRPTGMYKTRVSGDIELGYEGFAGDQQADRRVHGGPEKAVHLYPARHYERLALKFPEARPSLVPGALGENLSTEDLDEHDVRIGDVWKLGSAQLQVCQPRNPCWKIDERFSCNGMAACIAEARLTGWYWRVIQPGRIRLGDTLELLQAAPTAPTLHEAMLLWQEHRHRWQLGAAAIRRAWQLNGRFQNKAAREAAK</sequence>
<dbReference type="PANTHER" id="PTHR30212:SF2">
    <property type="entry name" value="PROTEIN YIIM"/>
    <property type="match status" value="1"/>
</dbReference>
<keyword evidence="3" id="KW-1185">Reference proteome</keyword>
<gene>
    <name evidence="2" type="ORF">GPA25_15825</name>
</gene>
<name>A0ABX1QFQ2_9RHOO</name>
<dbReference type="PROSITE" id="PS51340">
    <property type="entry name" value="MOSC"/>
    <property type="match status" value="1"/>
</dbReference>
<dbReference type="Proteomes" id="UP000648984">
    <property type="component" value="Unassembled WGS sequence"/>
</dbReference>
<feature type="domain" description="MOSC" evidence="1">
    <location>
        <begin position="26"/>
        <end position="163"/>
    </location>
</feature>
<evidence type="ECO:0000313" key="2">
    <source>
        <dbReference type="EMBL" id="NMG76231.1"/>
    </source>
</evidence>
<dbReference type="InterPro" id="IPR052353">
    <property type="entry name" value="Benzoxazolinone_Detox_Enz"/>
</dbReference>
<dbReference type="Gene3D" id="2.40.33.20">
    <property type="entry name" value="PK beta-barrel domain-like"/>
    <property type="match status" value="1"/>
</dbReference>
<comment type="caution">
    <text evidence="2">The sequence shown here is derived from an EMBL/GenBank/DDBJ whole genome shotgun (WGS) entry which is preliminary data.</text>
</comment>
<dbReference type="InterPro" id="IPR005302">
    <property type="entry name" value="MoCF_Sase_C"/>
</dbReference>
<dbReference type="Pfam" id="PF03473">
    <property type="entry name" value="MOSC"/>
    <property type="match status" value="1"/>
</dbReference>